<dbReference type="InterPro" id="IPR041669">
    <property type="entry name" value="TetR_C_15"/>
</dbReference>
<dbReference type="PRINTS" id="PR00455">
    <property type="entry name" value="HTHTETR"/>
</dbReference>
<evidence type="ECO:0000256" key="1">
    <source>
        <dbReference type="ARBA" id="ARBA00023015"/>
    </source>
</evidence>
<dbReference type="SUPFAM" id="SSF46689">
    <property type="entry name" value="Homeodomain-like"/>
    <property type="match status" value="1"/>
</dbReference>
<dbReference type="GO" id="GO:0003700">
    <property type="term" value="F:DNA-binding transcription factor activity"/>
    <property type="evidence" value="ECO:0007669"/>
    <property type="project" value="TreeGrafter"/>
</dbReference>
<dbReference type="PANTHER" id="PTHR30055">
    <property type="entry name" value="HTH-TYPE TRANSCRIPTIONAL REGULATOR RUTR"/>
    <property type="match status" value="1"/>
</dbReference>
<feature type="DNA-binding region" description="H-T-H motif" evidence="4">
    <location>
        <begin position="52"/>
        <end position="71"/>
    </location>
</feature>
<dbReference type="PROSITE" id="PS50977">
    <property type="entry name" value="HTH_TETR_2"/>
    <property type="match status" value="1"/>
</dbReference>
<evidence type="ECO:0000313" key="8">
    <source>
        <dbReference type="Proteomes" id="UP000183417"/>
    </source>
</evidence>
<dbReference type="AlphaFoldDB" id="A0A1H3MDQ2"/>
<dbReference type="Proteomes" id="UP000183417">
    <property type="component" value="Unassembled WGS sequence"/>
</dbReference>
<dbReference type="GO" id="GO:0000976">
    <property type="term" value="F:transcription cis-regulatory region binding"/>
    <property type="evidence" value="ECO:0007669"/>
    <property type="project" value="TreeGrafter"/>
</dbReference>
<dbReference type="InterPro" id="IPR001647">
    <property type="entry name" value="HTH_TetR"/>
</dbReference>
<dbReference type="InterPro" id="IPR009057">
    <property type="entry name" value="Homeodomain-like_sf"/>
</dbReference>
<dbReference type="GeneID" id="94694282"/>
<evidence type="ECO:0000313" key="7">
    <source>
        <dbReference type="EMBL" id="SDY74428.1"/>
    </source>
</evidence>
<name>A0A1H3MDQ2_9BURK</name>
<evidence type="ECO:0000256" key="2">
    <source>
        <dbReference type="ARBA" id="ARBA00023125"/>
    </source>
</evidence>
<reference evidence="7 8" key="1">
    <citation type="submission" date="2016-10" db="EMBL/GenBank/DDBJ databases">
        <authorList>
            <person name="de Groot N.N."/>
        </authorList>
    </citation>
    <scope>NUCLEOTIDE SEQUENCE [LARGE SCALE GENOMIC DNA]</scope>
    <source>
        <strain evidence="7 8">LMG 24775</strain>
    </source>
</reference>
<gene>
    <name evidence="7" type="ORF">SAMN05421547_107215</name>
</gene>
<feature type="region of interest" description="Disordered" evidence="5">
    <location>
        <begin position="1"/>
        <end position="27"/>
    </location>
</feature>
<proteinExistence type="predicted"/>
<accession>A0A1H3MDQ2</accession>
<feature type="domain" description="HTH tetR-type" evidence="6">
    <location>
        <begin position="29"/>
        <end position="89"/>
    </location>
</feature>
<dbReference type="Pfam" id="PF17918">
    <property type="entry name" value="TetR_C_15"/>
    <property type="match status" value="1"/>
</dbReference>
<evidence type="ECO:0000256" key="4">
    <source>
        <dbReference type="PROSITE-ProRule" id="PRU00335"/>
    </source>
</evidence>
<evidence type="ECO:0000256" key="5">
    <source>
        <dbReference type="SAM" id="MobiDB-lite"/>
    </source>
</evidence>
<dbReference type="EMBL" id="FNPE01000007">
    <property type="protein sequence ID" value="SDY74428.1"/>
    <property type="molecule type" value="Genomic_DNA"/>
</dbReference>
<sequence length="219" mass="24146">MARIENSHSQAAQRQPPQPRKQPRQARSLATVEAILEAAARVLAERGYAATNTNLVAERAGVSVGSLYQYFPNKDSLITALHERHAAQMYAAIAAVLAAERPQGLQGHVQAMVRALLAAHRVEPDLHRVLEKEFPFFDAPREQSAADGGIFRQVRQLLELHRSQLAHRDLDLATWMLLQTMESLVHAAVIDPPAMFTPQALEDGIVQVLMGYLRAPALG</sequence>
<evidence type="ECO:0000259" key="6">
    <source>
        <dbReference type="PROSITE" id="PS50977"/>
    </source>
</evidence>
<evidence type="ECO:0000256" key="3">
    <source>
        <dbReference type="ARBA" id="ARBA00023163"/>
    </source>
</evidence>
<dbReference type="PANTHER" id="PTHR30055:SF234">
    <property type="entry name" value="HTH-TYPE TRANSCRIPTIONAL REGULATOR BETI"/>
    <property type="match status" value="1"/>
</dbReference>
<keyword evidence="3" id="KW-0804">Transcription</keyword>
<dbReference type="Pfam" id="PF00440">
    <property type="entry name" value="TetR_N"/>
    <property type="match status" value="1"/>
</dbReference>
<keyword evidence="1" id="KW-0805">Transcription regulation</keyword>
<keyword evidence="2 4" id="KW-0238">DNA-binding</keyword>
<dbReference type="RefSeq" id="WP_013803729.1">
    <property type="nucleotide sequence ID" value="NZ_AP025556.1"/>
</dbReference>
<dbReference type="InterPro" id="IPR050109">
    <property type="entry name" value="HTH-type_TetR-like_transc_reg"/>
</dbReference>
<protein>
    <submittedName>
        <fullName evidence="7">Transcriptional regulator, TetR family</fullName>
    </submittedName>
</protein>
<organism evidence="7 8">
    <name type="scientific">Delftia lacustris</name>
    <dbReference type="NCBI Taxonomy" id="558537"/>
    <lineage>
        <taxon>Bacteria</taxon>
        <taxon>Pseudomonadati</taxon>
        <taxon>Pseudomonadota</taxon>
        <taxon>Betaproteobacteria</taxon>
        <taxon>Burkholderiales</taxon>
        <taxon>Comamonadaceae</taxon>
        <taxon>Delftia</taxon>
    </lineage>
</organism>
<dbReference type="Gene3D" id="1.10.357.10">
    <property type="entry name" value="Tetracycline Repressor, domain 2"/>
    <property type="match status" value="1"/>
</dbReference>